<proteinExistence type="predicted"/>
<gene>
    <name evidence="2" type="ORF">K8V15_00415</name>
</gene>
<reference evidence="2" key="2">
    <citation type="submission" date="2021-09" db="EMBL/GenBank/DDBJ databases">
        <authorList>
            <person name="Gilroy R."/>
        </authorList>
    </citation>
    <scope>NUCLEOTIDE SEQUENCE</scope>
    <source>
        <strain evidence="2">ChiGjej3B3-7470</strain>
    </source>
</reference>
<name>A0A921JPE5_9ACTN</name>
<feature type="transmembrane region" description="Helical" evidence="1">
    <location>
        <begin position="92"/>
        <end position="110"/>
    </location>
</feature>
<dbReference type="EMBL" id="DYZF01000012">
    <property type="protein sequence ID" value="HJE50449.1"/>
    <property type="molecule type" value="Genomic_DNA"/>
</dbReference>
<keyword evidence="1" id="KW-0812">Transmembrane</keyword>
<comment type="caution">
    <text evidence="2">The sequence shown here is derived from an EMBL/GenBank/DDBJ whole genome shotgun (WGS) entry which is preliminary data.</text>
</comment>
<dbReference type="Proteomes" id="UP000712713">
    <property type="component" value="Unassembled WGS sequence"/>
</dbReference>
<feature type="transmembrane region" description="Helical" evidence="1">
    <location>
        <begin position="62"/>
        <end position="85"/>
    </location>
</feature>
<accession>A0A921JPE5</accession>
<sequence>MSAADTRRGLQFATTASLVAATGLMIAPTYPMIWGVTGEDGAPATHTTLHSWFSPLLPGYGGFFPFLGAIAIAVAAAISIYQLIVKRPRVQVAIWSGVGVGLVLIGVFIFGLGTLLAWVPVVLALAGAICGWLAAQPALPDRVDAP</sequence>
<organism evidence="2 3">
    <name type="scientific">Tessaracoccus flavescens</name>
    <dbReference type="NCBI Taxonomy" id="399497"/>
    <lineage>
        <taxon>Bacteria</taxon>
        <taxon>Bacillati</taxon>
        <taxon>Actinomycetota</taxon>
        <taxon>Actinomycetes</taxon>
        <taxon>Propionibacteriales</taxon>
        <taxon>Propionibacteriaceae</taxon>
        <taxon>Tessaracoccus</taxon>
    </lineage>
</organism>
<keyword evidence="1" id="KW-0472">Membrane</keyword>
<protein>
    <submittedName>
        <fullName evidence="2">Uncharacterized protein</fullName>
    </submittedName>
</protein>
<keyword evidence="1" id="KW-1133">Transmembrane helix</keyword>
<evidence type="ECO:0000256" key="1">
    <source>
        <dbReference type="SAM" id="Phobius"/>
    </source>
</evidence>
<feature type="transmembrane region" description="Helical" evidence="1">
    <location>
        <begin position="116"/>
        <end position="135"/>
    </location>
</feature>
<reference evidence="2" key="1">
    <citation type="journal article" date="2021" name="PeerJ">
        <title>Extensive microbial diversity within the chicken gut microbiome revealed by metagenomics and culture.</title>
        <authorList>
            <person name="Gilroy R."/>
            <person name="Ravi A."/>
            <person name="Getino M."/>
            <person name="Pursley I."/>
            <person name="Horton D.L."/>
            <person name="Alikhan N.F."/>
            <person name="Baker D."/>
            <person name="Gharbi K."/>
            <person name="Hall N."/>
            <person name="Watson M."/>
            <person name="Adriaenssens E.M."/>
            <person name="Foster-Nyarko E."/>
            <person name="Jarju S."/>
            <person name="Secka A."/>
            <person name="Antonio M."/>
            <person name="Oren A."/>
            <person name="Chaudhuri R.R."/>
            <person name="La Ragione R."/>
            <person name="Hildebrand F."/>
            <person name="Pallen M.J."/>
        </authorList>
    </citation>
    <scope>NUCLEOTIDE SEQUENCE</scope>
    <source>
        <strain evidence="2">ChiGjej3B3-7470</strain>
    </source>
</reference>
<evidence type="ECO:0000313" key="3">
    <source>
        <dbReference type="Proteomes" id="UP000712713"/>
    </source>
</evidence>
<evidence type="ECO:0000313" key="2">
    <source>
        <dbReference type="EMBL" id="HJE50449.1"/>
    </source>
</evidence>
<dbReference type="AlphaFoldDB" id="A0A921JPE5"/>